<protein>
    <submittedName>
        <fullName evidence="7">Arylsulfatase</fullName>
        <ecNumber evidence="6">3.1.6.1</ecNumber>
    </submittedName>
</protein>
<proteinExistence type="inferred from homology"/>
<dbReference type="Pfam" id="PF00884">
    <property type="entry name" value="Sulfatase"/>
    <property type="match status" value="1"/>
</dbReference>
<gene>
    <name evidence="7" type="ORF">B5E52_01440</name>
    <name evidence="6" type="ORF">GA398_08730</name>
</gene>
<dbReference type="SUPFAM" id="SSF53649">
    <property type="entry name" value="Alkaline phosphatase-like"/>
    <property type="match status" value="1"/>
</dbReference>
<dbReference type="GO" id="GO:0004065">
    <property type="term" value="F:arylsulfatase activity"/>
    <property type="evidence" value="ECO:0007669"/>
    <property type="project" value="UniProtKB-EC"/>
</dbReference>
<dbReference type="GO" id="GO:0005737">
    <property type="term" value="C:cytoplasm"/>
    <property type="evidence" value="ECO:0007669"/>
    <property type="project" value="TreeGrafter"/>
</dbReference>
<feature type="modified residue" description="3-oxoalanine (Ser)" evidence="4">
    <location>
        <position position="74"/>
    </location>
</feature>
<name>A0A1Y4VUS8_9BACE</name>
<dbReference type="EC" id="3.1.6.1" evidence="6"/>
<keyword evidence="3 6" id="KW-0378">Hydrolase</keyword>
<evidence type="ECO:0000256" key="4">
    <source>
        <dbReference type="PIRSR" id="PIRSR600917-52"/>
    </source>
</evidence>
<reference evidence="6 9" key="3">
    <citation type="journal article" date="2019" name="Nat. Med.">
        <title>A library of human gut bacterial isolates paired with longitudinal multiomics data enables mechanistic microbiome research.</title>
        <authorList>
            <person name="Poyet M."/>
            <person name="Groussin M."/>
            <person name="Gibbons S.M."/>
            <person name="Avila-Pacheco J."/>
            <person name="Jiang X."/>
            <person name="Kearney S.M."/>
            <person name="Perrotta A.R."/>
            <person name="Berdy B."/>
            <person name="Zhao S."/>
            <person name="Lieberman T.D."/>
            <person name="Swanson P.K."/>
            <person name="Smith M."/>
            <person name="Roesemann S."/>
            <person name="Alexander J.E."/>
            <person name="Rich S.A."/>
            <person name="Livny J."/>
            <person name="Vlamakis H."/>
            <person name="Clish C."/>
            <person name="Bullock K."/>
            <person name="Deik A."/>
            <person name="Scott J."/>
            <person name="Pierce K.A."/>
            <person name="Xavier R.J."/>
            <person name="Alm E.J."/>
        </authorList>
    </citation>
    <scope>NUCLEOTIDE SEQUENCE [LARGE SCALE GENOMIC DNA]</scope>
    <source>
        <strain evidence="6 9">BIOML-A58</strain>
    </source>
</reference>
<evidence type="ECO:0000256" key="3">
    <source>
        <dbReference type="ARBA" id="ARBA00022801"/>
    </source>
</evidence>
<evidence type="ECO:0000256" key="1">
    <source>
        <dbReference type="ARBA" id="ARBA00008779"/>
    </source>
</evidence>
<evidence type="ECO:0000313" key="9">
    <source>
        <dbReference type="Proteomes" id="UP000434604"/>
    </source>
</evidence>
<dbReference type="GO" id="GO:0046872">
    <property type="term" value="F:metal ion binding"/>
    <property type="evidence" value="ECO:0007669"/>
    <property type="project" value="UniProtKB-KW"/>
</dbReference>
<dbReference type="InterPro" id="IPR000917">
    <property type="entry name" value="Sulfatase_N"/>
</dbReference>
<dbReference type="Proteomes" id="UP000196036">
    <property type="component" value="Unassembled WGS sequence"/>
</dbReference>
<dbReference type="PROSITE" id="PS00523">
    <property type="entry name" value="SULFATASE_1"/>
    <property type="match status" value="1"/>
</dbReference>
<dbReference type="Gene3D" id="3.40.720.10">
    <property type="entry name" value="Alkaline Phosphatase, subunit A"/>
    <property type="match status" value="1"/>
</dbReference>
<sequence>MKHTYWLSGLAVPFCLPQQAMAEKQPHIIFIMTDQQRGDAIGCAGNDRIITPNIDALAEDGFLFNNAYSATPSSTPARAGLLTGLSPWHHGMLGYGNVAEHYKFEMPQMLRDHGYLTLGIGKMHWRPQNALHGFHATILDESGRIESPYFRSDYRKWFMTVAPGKNPDATGIGWNDHAASTYKLSENLHPTVWTGDVAVSTIKHYEGEQPLFLKISFARPHSPYDPPQRILEMYENIEIPAPAEGEWSKHIGKDITDPKADSSAAFAQFSTEYVKNTRKHYYAAVTFIDEQVGRIVKALKEKGMYDNTIICFTSDHGDMMGDHHSWRKTYAYEGSAAIPMIIKTPKDVEGVHCRGKVIENPVELRDILPTFLDAAGGETPEAMDGRSMLKLIKEENPQWRRWIDMEHATCYSEENYWCALTDGKIKYIWFLRTGEEQLFDLVKDPHETVNQITNRKYRKQTDELRRAMAEHLSERGDKWVKDGQLQKREKTLLYSPNYPSGLSTKK</sequence>
<evidence type="ECO:0000256" key="2">
    <source>
        <dbReference type="ARBA" id="ARBA00022723"/>
    </source>
</evidence>
<comment type="similarity">
    <text evidence="1">Belongs to the sulfatase family.</text>
</comment>
<dbReference type="PANTHER" id="PTHR45953">
    <property type="entry name" value="IDURONATE 2-SULFATASE"/>
    <property type="match status" value="1"/>
</dbReference>
<dbReference type="Proteomes" id="UP000434604">
    <property type="component" value="Unassembled WGS sequence"/>
</dbReference>
<organism evidence="7 8">
    <name type="scientific">Bacteroides xylanisolvens</name>
    <dbReference type="NCBI Taxonomy" id="371601"/>
    <lineage>
        <taxon>Bacteria</taxon>
        <taxon>Pseudomonadati</taxon>
        <taxon>Bacteroidota</taxon>
        <taxon>Bacteroidia</taxon>
        <taxon>Bacteroidales</taxon>
        <taxon>Bacteroidaceae</taxon>
        <taxon>Bacteroides</taxon>
    </lineage>
</organism>
<reference evidence="7" key="2">
    <citation type="journal article" date="2018" name="BMC Genomics">
        <title>Whole genome sequencing and function prediction of 133 gut anaerobes isolated from chicken caecum in pure cultures.</title>
        <authorList>
            <person name="Medvecky M."/>
            <person name="Cejkova D."/>
            <person name="Polansky O."/>
            <person name="Karasova D."/>
            <person name="Kubasova T."/>
            <person name="Cizek A."/>
            <person name="Rychlik I."/>
        </authorList>
    </citation>
    <scope>NUCLEOTIDE SEQUENCE</scope>
    <source>
        <strain evidence="7">An109</strain>
    </source>
</reference>
<evidence type="ECO:0000259" key="5">
    <source>
        <dbReference type="Pfam" id="PF00884"/>
    </source>
</evidence>
<comment type="caution">
    <text evidence="7">The sequence shown here is derived from an EMBL/GenBank/DDBJ whole genome shotgun (WGS) entry which is preliminary data.</text>
</comment>
<evidence type="ECO:0000313" key="7">
    <source>
        <dbReference type="EMBL" id="OUQ73887.1"/>
    </source>
</evidence>
<reference evidence="8" key="1">
    <citation type="submission" date="2017-04" db="EMBL/GenBank/DDBJ databases">
        <title>Function of individual gut microbiota members based on whole genome sequencing of pure cultures obtained from chicken caecum.</title>
        <authorList>
            <person name="Medvecky M."/>
            <person name="Cejkova D."/>
            <person name="Polansky O."/>
            <person name="Karasova D."/>
            <person name="Kubasova T."/>
            <person name="Cizek A."/>
            <person name="Rychlik I."/>
        </authorList>
    </citation>
    <scope>NUCLEOTIDE SEQUENCE [LARGE SCALE GENOMIC DNA]</scope>
    <source>
        <strain evidence="8">An109</strain>
    </source>
</reference>
<evidence type="ECO:0000313" key="8">
    <source>
        <dbReference type="Proteomes" id="UP000196036"/>
    </source>
</evidence>
<dbReference type="EMBL" id="WDED01000011">
    <property type="protein sequence ID" value="KAB6148027.1"/>
    <property type="molecule type" value="Genomic_DNA"/>
</dbReference>
<dbReference type="PANTHER" id="PTHR45953:SF1">
    <property type="entry name" value="IDURONATE 2-SULFATASE"/>
    <property type="match status" value="1"/>
</dbReference>
<dbReference type="InterPro" id="IPR017850">
    <property type="entry name" value="Alkaline_phosphatase_core_sf"/>
</dbReference>
<evidence type="ECO:0000313" key="6">
    <source>
        <dbReference type="EMBL" id="KAB6148027.1"/>
    </source>
</evidence>
<dbReference type="NCBIfam" id="NF010322">
    <property type="entry name" value="PRK13759.1"/>
    <property type="match status" value="1"/>
</dbReference>
<dbReference type="PROSITE" id="PS00149">
    <property type="entry name" value="SULFATASE_2"/>
    <property type="match status" value="1"/>
</dbReference>
<dbReference type="AlphaFoldDB" id="A0A1Y4VUS8"/>
<dbReference type="InterPro" id="IPR024607">
    <property type="entry name" value="Sulfatase_CS"/>
</dbReference>
<comment type="PTM">
    <text evidence="4">The conversion to 3-oxoalanine (also known as C-formylglycine, FGly), of a serine or cysteine residue in prokaryotes and of a cysteine residue in eukaryotes, is critical for catalytic activity.</text>
</comment>
<feature type="domain" description="Sulfatase N-terminal" evidence="5">
    <location>
        <begin position="26"/>
        <end position="376"/>
    </location>
</feature>
<keyword evidence="2" id="KW-0479">Metal-binding</keyword>
<accession>A0A1Y4VUS8</accession>
<dbReference type="EMBL" id="NFLW01000002">
    <property type="protein sequence ID" value="OUQ73887.1"/>
    <property type="molecule type" value="Genomic_DNA"/>
</dbReference>